<dbReference type="PANTHER" id="PTHR15919:SF13">
    <property type="entry name" value="DAPPER HOMOLOG 2"/>
    <property type="match status" value="1"/>
</dbReference>
<feature type="region of interest" description="Disordered" evidence="4">
    <location>
        <begin position="488"/>
        <end position="507"/>
    </location>
</feature>
<evidence type="ECO:0000313" key="6">
    <source>
        <dbReference type="Proteomes" id="UP000261360"/>
    </source>
</evidence>
<dbReference type="GO" id="GO:0016055">
    <property type="term" value="P:Wnt signaling pathway"/>
    <property type="evidence" value="ECO:0007669"/>
    <property type="project" value="Ensembl"/>
</dbReference>
<evidence type="ECO:0000256" key="2">
    <source>
        <dbReference type="ARBA" id="ARBA00023054"/>
    </source>
</evidence>
<proteinExistence type="inferred from homology"/>
<reference evidence="5" key="2">
    <citation type="submission" date="2025-09" db="UniProtKB">
        <authorList>
            <consortium name="Ensembl"/>
        </authorList>
    </citation>
    <scope>IDENTIFICATION</scope>
</reference>
<name>A0A3B4YQP5_SERLL</name>
<dbReference type="STRING" id="1841481.ENSSLDP00000030613"/>
<feature type="region of interest" description="Disordered" evidence="4">
    <location>
        <begin position="258"/>
        <end position="317"/>
    </location>
</feature>
<organism evidence="5 6">
    <name type="scientific">Seriola lalandi dorsalis</name>
    <dbReference type="NCBI Taxonomy" id="1841481"/>
    <lineage>
        <taxon>Eukaryota</taxon>
        <taxon>Metazoa</taxon>
        <taxon>Chordata</taxon>
        <taxon>Craniata</taxon>
        <taxon>Vertebrata</taxon>
        <taxon>Euteleostomi</taxon>
        <taxon>Actinopterygii</taxon>
        <taxon>Neopterygii</taxon>
        <taxon>Teleostei</taxon>
        <taxon>Neoteleostei</taxon>
        <taxon>Acanthomorphata</taxon>
        <taxon>Carangaria</taxon>
        <taxon>Carangiformes</taxon>
        <taxon>Carangidae</taxon>
        <taxon>Seriola</taxon>
    </lineage>
</organism>
<dbReference type="PANTHER" id="PTHR15919">
    <property type="entry name" value="DAPPER-RELATED"/>
    <property type="match status" value="1"/>
</dbReference>
<evidence type="ECO:0000313" key="5">
    <source>
        <dbReference type="Ensembl" id="ENSSLDP00000030613.1"/>
    </source>
</evidence>
<dbReference type="GO" id="GO:1900108">
    <property type="term" value="P:negative regulation of nodal signaling pathway"/>
    <property type="evidence" value="ECO:0007669"/>
    <property type="project" value="TreeGrafter"/>
</dbReference>
<dbReference type="GO" id="GO:0048332">
    <property type="term" value="P:mesoderm morphogenesis"/>
    <property type="evidence" value="ECO:0007669"/>
    <property type="project" value="Ensembl"/>
</dbReference>
<comment type="similarity">
    <text evidence="1">Belongs to the dapper family.</text>
</comment>
<reference evidence="5" key="1">
    <citation type="submission" date="2025-08" db="UniProtKB">
        <authorList>
            <consortium name="Ensembl"/>
        </authorList>
    </citation>
    <scope>IDENTIFICATION</scope>
</reference>
<dbReference type="Pfam" id="PF15268">
    <property type="entry name" value="Dapper"/>
    <property type="match status" value="1"/>
</dbReference>
<evidence type="ECO:0000256" key="1">
    <source>
        <dbReference type="ARBA" id="ARBA00010807"/>
    </source>
</evidence>
<feature type="region of interest" description="Disordered" evidence="4">
    <location>
        <begin position="521"/>
        <end position="590"/>
    </location>
</feature>
<protein>
    <submittedName>
        <fullName evidence="5">Dishevelled-binding antagonist of beta-catenin 2</fullName>
    </submittedName>
</protein>
<dbReference type="AlphaFoldDB" id="A0A3B4YQP5"/>
<feature type="compositionally biased region" description="Low complexity" evidence="4">
    <location>
        <begin position="852"/>
        <end position="869"/>
    </location>
</feature>
<dbReference type="Proteomes" id="UP000261360">
    <property type="component" value="Unplaced"/>
</dbReference>
<dbReference type="InterPro" id="IPR024843">
    <property type="entry name" value="Dapper"/>
</dbReference>
<keyword evidence="2 3" id="KW-0175">Coiled coil</keyword>
<dbReference type="GeneTree" id="ENSGT00950000183181"/>
<dbReference type="Ensembl" id="ENSSLDT00000031495.1">
    <property type="protein sequence ID" value="ENSSLDP00000030613.1"/>
    <property type="gene ID" value="ENSSLDG00000023575.1"/>
</dbReference>
<evidence type="ECO:0000256" key="3">
    <source>
        <dbReference type="SAM" id="Coils"/>
    </source>
</evidence>
<keyword evidence="6" id="KW-1185">Reference proteome</keyword>
<evidence type="ECO:0000256" key="4">
    <source>
        <dbReference type="SAM" id="MobiDB-lite"/>
    </source>
</evidence>
<feature type="region of interest" description="Disordered" evidence="4">
    <location>
        <begin position="607"/>
        <end position="741"/>
    </location>
</feature>
<dbReference type="GO" id="GO:0005737">
    <property type="term" value="C:cytoplasm"/>
    <property type="evidence" value="ECO:0007669"/>
    <property type="project" value="TreeGrafter"/>
</dbReference>
<feature type="compositionally biased region" description="Basic and acidic residues" evidence="4">
    <location>
        <begin position="532"/>
        <end position="564"/>
    </location>
</feature>
<accession>A0A3B4YQP5</accession>
<feature type="coiled-coil region" evidence="3">
    <location>
        <begin position="156"/>
        <end position="204"/>
    </location>
</feature>
<feature type="region of interest" description="Disordered" evidence="4">
    <location>
        <begin position="834"/>
        <end position="909"/>
    </location>
</feature>
<sequence>MFTGGQWPANRKEGHLVCGRSSVSPLCSRFLLTGSLKTNQVNIKTEANPAVIQRGARAGRGRFFYSILFLDNARTPLSSMLSRKGSCAGMMSAAAGVDRSRVGERLHAALAGLQELHLLKERQSDMVTWALRMDREEPVTSVHAGPEAPRMMGAEEQRLEATLTALKQQLSRLRKQDVGLKSHLQQLDQQISELKLDVSKASTEQLESDSRPSSGFYELSDGGSYSLSNSCTSVYSECLSSSQTSLLLLPMNPANSLISPPSQVDVCRRRSADESTTQPNPPRATGLHLGSSRIRASTTGTEQARPRPVSTGDLDRMMAQGPSYYRSVDVKKPSMGPHLKTSTVDPKFQSNLVSRSGTEVYHYPSPLHAVALQSPIFSTGGNPATPGLLEGQGPVNGSDTLQRAQMAYDTKTLGYIDKLLQRSFSRIQSETGTETLQTHRDYHRKPSEVVTVFPEVSQQKVCMLQPLSAQTTNIIPLDNDQRRHCMTYSSQEPADNTNHKQSARTQEVSYRYSYPVAMREYSSDDVTTSSLKRNDRSQGEYESLARSHSEKRCGDDPESRTQERKGHRQRPVMAQSSSTEESQAYEVQAGHAASPEFVHAKFVPAGSQRVKVRQADRKTKAVKLRRKSSDKPRAMRQQHGYSSGERSREVSGGTKGEQRRSGKGKVTQKFTTCHTEERRQGSGSDSSHCSPGVMYTHKVHPKPHPIPAVTKSSKGRRPQGVEYEQPVEQRKRRQGAAKGPCNAEMFQASCAQRQRSKEPRAEAPGSMQMVRSMSAKTGQWIGRPRPFQSSVSSNSFFHSLNARYPPAPFHSHYPPRCESEYSAECASLFHSTIAESSEGEMSDNTTNRFGDSESSQSFQSFSDSDSSLSLDEEDQVDSHEEEGGLVWAEAALGPTAAGRPLQQLPRPEPPACRIKASRALKKKIRRFQPASLKVMTLV</sequence>